<name>A0A917GW99_9FLAO</name>
<feature type="signal peptide" evidence="2">
    <location>
        <begin position="1"/>
        <end position="24"/>
    </location>
</feature>
<comment type="caution">
    <text evidence="3">The sequence shown here is derived from an EMBL/GenBank/DDBJ whole genome shotgun (WGS) entry which is preliminary data.</text>
</comment>
<evidence type="ECO:0000313" key="4">
    <source>
        <dbReference type="Proteomes" id="UP000625976"/>
    </source>
</evidence>
<reference evidence="3" key="2">
    <citation type="submission" date="2020-09" db="EMBL/GenBank/DDBJ databases">
        <authorList>
            <person name="Sun Q."/>
            <person name="Zhou Y."/>
        </authorList>
    </citation>
    <scope>NUCLEOTIDE SEQUENCE</scope>
    <source>
        <strain evidence="3">CGMCC 1.12751</strain>
    </source>
</reference>
<dbReference type="RefSeq" id="WP_229736700.1">
    <property type="nucleotide sequence ID" value="NZ_BMFQ01000004.1"/>
</dbReference>
<sequence length="431" mass="50093">MNTYNKFASMVLLLLFITSCQTNQNNITSVDDYNPYLEKKENKSLQKATEDLNFWEKKLEKEPSQYPYMAKIASAQSQIFHTTGDIDYLILAEENLIQVNKLTNYKQSGYLRSLARNYISQHKFKESLELLKTAETNGDNLKGTQKMFFDVYLELGNYELAKTYLYKIKDVSDFDYLIRLSKWSDHQGDLQAAIKYMEQALTISEASKVDGFMQWTYTNIADFYGHNGEIEKSYKYYLKALALNPDDAYAKKGIAWIVYSYEKQPDEALRILNTISQEHNAPDYYLFKAEIAEYQNNLEAKDENLSQYFNAVANTKYGNMYNKYNAILYAEDLQKWDEALQIANTEIANRPTPQSYDLLAWTYYNKGNYVNALLIAEEHIADKTFEPEALYHLAEIYKANGKIAEAEGLKKELLESTFELGPLMEREIQKI</sequence>
<feature type="chain" id="PRO_5036906853" description="Cell surface protein" evidence="2">
    <location>
        <begin position="25"/>
        <end position="431"/>
    </location>
</feature>
<dbReference type="InterPro" id="IPR019734">
    <property type="entry name" value="TPR_rpt"/>
</dbReference>
<dbReference type="PROSITE" id="PS50005">
    <property type="entry name" value="TPR"/>
    <property type="match status" value="1"/>
</dbReference>
<keyword evidence="1" id="KW-0802">TPR repeat</keyword>
<dbReference type="Proteomes" id="UP000625976">
    <property type="component" value="Unassembled WGS sequence"/>
</dbReference>
<accession>A0A917GW99</accession>
<dbReference type="SMART" id="SM00028">
    <property type="entry name" value="TPR"/>
    <property type="match status" value="4"/>
</dbReference>
<evidence type="ECO:0000256" key="1">
    <source>
        <dbReference type="PROSITE-ProRule" id="PRU00339"/>
    </source>
</evidence>
<keyword evidence="2" id="KW-0732">Signal</keyword>
<dbReference type="SUPFAM" id="SSF48452">
    <property type="entry name" value="TPR-like"/>
    <property type="match status" value="1"/>
</dbReference>
<dbReference type="SUPFAM" id="SSF81901">
    <property type="entry name" value="HCP-like"/>
    <property type="match status" value="1"/>
</dbReference>
<gene>
    <name evidence="3" type="ORF">GCM10010976_31850</name>
</gene>
<dbReference type="EMBL" id="BMFQ01000004">
    <property type="protein sequence ID" value="GGG58696.1"/>
    <property type="molecule type" value="Genomic_DNA"/>
</dbReference>
<proteinExistence type="predicted"/>
<dbReference type="AlphaFoldDB" id="A0A917GW99"/>
<evidence type="ECO:0008006" key="5">
    <source>
        <dbReference type="Google" id="ProtNLM"/>
    </source>
</evidence>
<evidence type="ECO:0000313" key="3">
    <source>
        <dbReference type="EMBL" id="GGG58696.1"/>
    </source>
</evidence>
<reference evidence="3" key="1">
    <citation type="journal article" date="2014" name="Int. J. Syst. Evol. Microbiol.">
        <title>Complete genome sequence of Corynebacterium casei LMG S-19264T (=DSM 44701T), isolated from a smear-ripened cheese.</title>
        <authorList>
            <consortium name="US DOE Joint Genome Institute (JGI-PGF)"/>
            <person name="Walter F."/>
            <person name="Albersmeier A."/>
            <person name="Kalinowski J."/>
            <person name="Ruckert C."/>
        </authorList>
    </citation>
    <scope>NUCLEOTIDE SEQUENCE</scope>
    <source>
        <strain evidence="3">CGMCC 1.12751</strain>
    </source>
</reference>
<evidence type="ECO:0000256" key="2">
    <source>
        <dbReference type="SAM" id="SignalP"/>
    </source>
</evidence>
<dbReference type="Gene3D" id="1.25.40.10">
    <property type="entry name" value="Tetratricopeptide repeat domain"/>
    <property type="match status" value="3"/>
</dbReference>
<dbReference type="InterPro" id="IPR011990">
    <property type="entry name" value="TPR-like_helical_dom_sf"/>
</dbReference>
<dbReference type="PROSITE" id="PS51257">
    <property type="entry name" value="PROKAR_LIPOPROTEIN"/>
    <property type="match status" value="1"/>
</dbReference>
<dbReference type="Pfam" id="PF13181">
    <property type="entry name" value="TPR_8"/>
    <property type="match status" value="2"/>
</dbReference>
<protein>
    <recommendedName>
        <fullName evidence="5">Cell surface protein</fullName>
    </recommendedName>
</protein>
<keyword evidence="4" id="KW-1185">Reference proteome</keyword>
<organism evidence="3 4">
    <name type="scientific">Bizionia arctica</name>
    <dbReference type="NCBI Taxonomy" id="1495645"/>
    <lineage>
        <taxon>Bacteria</taxon>
        <taxon>Pseudomonadati</taxon>
        <taxon>Bacteroidota</taxon>
        <taxon>Flavobacteriia</taxon>
        <taxon>Flavobacteriales</taxon>
        <taxon>Flavobacteriaceae</taxon>
        <taxon>Bizionia</taxon>
    </lineage>
</organism>
<feature type="repeat" description="TPR" evidence="1">
    <location>
        <begin position="214"/>
        <end position="247"/>
    </location>
</feature>